<organism evidence="3">
    <name type="scientific">Micromonas pusilla (strain CCMP1545)</name>
    <name type="common">Picoplanktonic green alga</name>
    <dbReference type="NCBI Taxonomy" id="564608"/>
    <lineage>
        <taxon>Eukaryota</taxon>
        <taxon>Viridiplantae</taxon>
        <taxon>Chlorophyta</taxon>
        <taxon>Mamiellophyceae</taxon>
        <taxon>Mamiellales</taxon>
        <taxon>Mamiellaceae</taxon>
        <taxon>Micromonas</taxon>
    </lineage>
</organism>
<feature type="compositionally biased region" description="Low complexity" evidence="1">
    <location>
        <begin position="41"/>
        <end position="53"/>
    </location>
</feature>
<reference evidence="2 3" key="1">
    <citation type="journal article" date="2009" name="Science">
        <title>Green evolution and dynamic adaptations revealed by genomes of the marine picoeukaryotes Micromonas.</title>
        <authorList>
            <person name="Worden A.Z."/>
            <person name="Lee J.H."/>
            <person name="Mock T."/>
            <person name="Rouze P."/>
            <person name="Simmons M.P."/>
            <person name="Aerts A.L."/>
            <person name="Allen A.E."/>
            <person name="Cuvelier M.L."/>
            <person name="Derelle E."/>
            <person name="Everett M.V."/>
            <person name="Foulon E."/>
            <person name="Grimwood J."/>
            <person name="Gundlach H."/>
            <person name="Henrissat B."/>
            <person name="Napoli C."/>
            <person name="McDonald S.M."/>
            <person name="Parker M.S."/>
            <person name="Rombauts S."/>
            <person name="Salamov A."/>
            <person name="Von Dassow P."/>
            <person name="Badger J.H."/>
            <person name="Coutinho P.M."/>
            <person name="Demir E."/>
            <person name="Dubchak I."/>
            <person name="Gentemann C."/>
            <person name="Eikrem W."/>
            <person name="Gready J.E."/>
            <person name="John U."/>
            <person name="Lanier W."/>
            <person name="Lindquist E.A."/>
            <person name="Lucas S."/>
            <person name="Mayer K.F."/>
            <person name="Moreau H."/>
            <person name="Not F."/>
            <person name="Otillar R."/>
            <person name="Panaud O."/>
            <person name="Pangilinan J."/>
            <person name="Paulsen I."/>
            <person name="Piegu B."/>
            <person name="Poliakov A."/>
            <person name="Robbens S."/>
            <person name="Schmutz J."/>
            <person name="Toulza E."/>
            <person name="Wyss T."/>
            <person name="Zelensky A."/>
            <person name="Zhou K."/>
            <person name="Armbrust E.V."/>
            <person name="Bhattacharya D."/>
            <person name="Goodenough U.W."/>
            <person name="Van de Peer Y."/>
            <person name="Grigoriev I.V."/>
        </authorList>
    </citation>
    <scope>NUCLEOTIDE SEQUENCE [LARGE SCALE GENOMIC DNA]</scope>
    <source>
        <strain evidence="2 3">CCMP1545</strain>
    </source>
</reference>
<dbReference type="Proteomes" id="UP000001876">
    <property type="component" value="Unassembled WGS sequence"/>
</dbReference>
<dbReference type="OrthoDB" id="5411518at2759"/>
<dbReference type="GeneID" id="9686812"/>
<dbReference type="PANTHER" id="PTHR39290:SF6">
    <property type="entry name" value="S-ADENOSYL-L-METHIONINE-DEPENDENT METHYLTRANSFERASES SUPERFAMILY PROTEIN"/>
    <property type="match status" value="1"/>
</dbReference>
<evidence type="ECO:0000313" key="2">
    <source>
        <dbReference type="EMBL" id="EEH54242.1"/>
    </source>
</evidence>
<dbReference type="KEGG" id="mpp:MICPUCDRAFT_41515"/>
<evidence type="ECO:0000313" key="3">
    <source>
        <dbReference type="Proteomes" id="UP000001876"/>
    </source>
</evidence>
<dbReference type="RefSeq" id="XP_003061612.1">
    <property type="nucleotide sequence ID" value="XM_003061566.1"/>
</dbReference>
<gene>
    <name evidence="2" type="ORF">MICPUCDRAFT_41515</name>
</gene>
<name>C1N0C9_MICPC</name>
<keyword evidence="3" id="KW-1185">Reference proteome</keyword>
<proteinExistence type="predicted"/>
<sequence length="220" mass="23803">MAARRAAPVLAVLGGACASYYAAERLKVADRARLEAQAGTSRSSSHSSSSSRSPFTYPELTRCLEARAAQERKLRAYVEKTAPLVATARAAIDDAARRNDAVALRGARHRFAVLMGRVHDESDAITWNGAANAASRPAFVAKYGCVAWTDEALDEIASHAPIVEIGAGLGQWQRALTRERRVDVAAFDDHSALPLPNRVHQARSVHWFPYDRVGVVNAVS</sequence>
<dbReference type="EMBL" id="GG663744">
    <property type="protein sequence ID" value="EEH54242.1"/>
    <property type="molecule type" value="Genomic_DNA"/>
</dbReference>
<dbReference type="AlphaFoldDB" id="C1N0C9"/>
<dbReference type="PROSITE" id="PS51257">
    <property type="entry name" value="PROKAR_LIPOPROTEIN"/>
    <property type="match status" value="1"/>
</dbReference>
<dbReference type="PANTHER" id="PTHR39290">
    <property type="entry name" value="C3H1-TYPE DOMAIN-CONTAINING PROTEIN-RELATED"/>
    <property type="match status" value="1"/>
</dbReference>
<accession>C1N0C9</accession>
<feature type="region of interest" description="Disordered" evidence="1">
    <location>
        <begin position="37"/>
        <end position="56"/>
    </location>
</feature>
<evidence type="ECO:0000256" key="1">
    <source>
        <dbReference type="SAM" id="MobiDB-lite"/>
    </source>
</evidence>
<protein>
    <submittedName>
        <fullName evidence="2">Predicted protein</fullName>
    </submittedName>
</protein>